<name>A0A7J6KGD3_PERCH</name>
<evidence type="ECO:0000313" key="2">
    <source>
        <dbReference type="Proteomes" id="UP000591131"/>
    </source>
</evidence>
<gene>
    <name evidence="1" type="ORF">FOL47_006200</name>
</gene>
<evidence type="ECO:0000313" key="1">
    <source>
        <dbReference type="EMBL" id="KAF4646463.1"/>
    </source>
</evidence>
<feature type="non-terminal residue" evidence="1">
    <location>
        <position position="1"/>
    </location>
</feature>
<accession>A0A7J6KGD3</accession>
<keyword evidence="2" id="KW-1185">Reference proteome</keyword>
<dbReference type="OrthoDB" id="10686127at2759"/>
<protein>
    <submittedName>
        <fullName evidence="1">Uncharacterized protein</fullName>
    </submittedName>
</protein>
<proteinExistence type="predicted"/>
<dbReference type="Proteomes" id="UP000591131">
    <property type="component" value="Unassembled WGS sequence"/>
</dbReference>
<comment type="caution">
    <text evidence="1">The sequence shown here is derived from an EMBL/GenBank/DDBJ whole genome shotgun (WGS) entry which is preliminary data.</text>
</comment>
<dbReference type="AlphaFoldDB" id="A0A7J6KGD3"/>
<organism evidence="1 2">
    <name type="scientific">Perkinsus chesapeaki</name>
    <name type="common">Clam parasite</name>
    <name type="synonym">Perkinsus andrewsi</name>
    <dbReference type="NCBI Taxonomy" id="330153"/>
    <lineage>
        <taxon>Eukaryota</taxon>
        <taxon>Sar</taxon>
        <taxon>Alveolata</taxon>
        <taxon>Perkinsozoa</taxon>
        <taxon>Perkinsea</taxon>
        <taxon>Perkinsida</taxon>
        <taxon>Perkinsidae</taxon>
        <taxon>Perkinsus</taxon>
    </lineage>
</organism>
<sequence length="161" mass="17638">DNPGIRMAARGDSLARTSGQVTVGGNSAQQSYADPLTASIRGQAEQRRKEGAQALLDQIKNCASLVDVMRAAAAPTFTPAKETLLLKVFDATGYASSDVYQDIRKWTYTQSIWALADYVLSKEWRKKLVPGVDMVENLEKFVSELQSYYGLDIAITTSVLL</sequence>
<dbReference type="EMBL" id="JAAPAO010003432">
    <property type="protein sequence ID" value="KAF4646463.1"/>
    <property type="molecule type" value="Genomic_DNA"/>
</dbReference>
<reference evidence="1 2" key="1">
    <citation type="submission" date="2020-04" db="EMBL/GenBank/DDBJ databases">
        <title>Perkinsus chesapeaki whole genome sequence.</title>
        <authorList>
            <person name="Bogema D.R."/>
        </authorList>
    </citation>
    <scope>NUCLEOTIDE SEQUENCE [LARGE SCALE GENOMIC DNA]</scope>
    <source>
        <strain evidence="1">ATCC PRA-425</strain>
    </source>
</reference>
<feature type="non-terminal residue" evidence="1">
    <location>
        <position position="161"/>
    </location>
</feature>